<dbReference type="EMBL" id="JADQDF010000001">
    <property type="protein sequence ID" value="MBW0130231.1"/>
    <property type="molecule type" value="Genomic_DNA"/>
</dbReference>
<evidence type="ECO:0000313" key="1">
    <source>
        <dbReference type="EMBL" id="MBW0130231.1"/>
    </source>
</evidence>
<evidence type="ECO:0000313" key="2">
    <source>
        <dbReference type="Proteomes" id="UP000694300"/>
    </source>
</evidence>
<protein>
    <submittedName>
        <fullName evidence="1">Uncharacterized protein</fullName>
    </submittedName>
</protein>
<sequence length="78" mass="8368">MPHHAASSRRTVRSIVSGILQQPVLHQAIAADMIRELERIESAKGHAPVPPRGLMPGERCRLFSSGIGPVPGPVKKSV</sequence>
<organism evidence="1 2">
    <name type="scientific">Pseudonocardia oceani</name>
    <dbReference type="NCBI Taxonomy" id="2792013"/>
    <lineage>
        <taxon>Bacteria</taxon>
        <taxon>Bacillati</taxon>
        <taxon>Actinomycetota</taxon>
        <taxon>Actinomycetes</taxon>
        <taxon>Pseudonocardiales</taxon>
        <taxon>Pseudonocardiaceae</taxon>
        <taxon>Pseudonocardia</taxon>
    </lineage>
</organism>
<accession>A0ABS6UDB1</accession>
<comment type="caution">
    <text evidence="1">The sequence shown here is derived from an EMBL/GenBank/DDBJ whole genome shotgun (WGS) entry which is preliminary data.</text>
</comment>
<dbReference type="RefSeq" id="WP_218589843.1">
    <property type="nucleotide sequence ID" value="NZ_JADQDF010000001.1"/>
</dbReference>
<gene>
    <name evidence="1" type="ORF">I4I82_21465</name>
</gene>
<name>A0ABS6UDB1_9PSEU</name>
<dbReference type="Proteomes" id="UP000694300">
    <property type="component" value="Unassembled WGS sequence"/>
</dbReference>
<keyword evidence="2" id="KW-1185">Reference proteome</keyword>
<proteinExistence type="predicted"/>
<reference evidence="1 2" key="1">
    <citation type="submission" date="2020-11" db="EMBL/GenBank/DDBJ databases">
        <title>Pseudonocardia abyssalis sp. nov. and Pseudonocardia oceani sp. nov., description and phylogenomic analysis of two novel actinomycetes isolated from the deep Southern Ocean.</title>
        <authorList>
            <person name="Parra J."/>
        </authorList>
    </citation>
    <scope>NUCLEOTIDE SEQUENCE [LARGE SCALE GENOMIC DNA]</scope>
    <source>
        <strain evidence="2">KRD185</strain>
    </source>
</reference>